<proteinExistence type="predicted"/>
<name>A0ABM1BC74_LIMPO</name>
<evidence type="ECO:0000313" key="3">
    <source>
        <dbReference type="RefSeq" id="XP_013779071.2"/>
    </source>
</evidence>
<feature type="compositionally biased region" description="Polar residues" evidence="1">
    <location>
        <begin position="173"/>
        <end position="183"/>
    </location>
</feature>
<keyword evidence="2" id="KW-1185">Reference proteome</keyword>
<feature type="region of interest" description="Disordered" evidence="1">
    <location>
        <begin position="213"/>
        <end position="252"/>
    </location>
</feature>
<feature type="compositionally biased region" description="Low complexity" evidence="1">
    <location>
        <begin position="1"/>
        <end position="30"/>
    </location>
</feature>
<protein>
    <submittedName>
        <fullName evidence="3">CREB-binding protein-like</fullName>
    </submittedName>
</protein>
<feature type="region of interest" description="Disordered" evidence="1">
    <location>
        <begin position="113"/>
        <end position="183"/>
    </location>
</feature>
<gene>
    <name evidence="3" type="primary">LOC106463568</name>
</gene>
<organism evidence="2 3">
    <name type="scientific">Limulus polyphemus</name>
    <name type="common">Atlantic horseshoe crab</name>
    <dbReference type="NCBI Taxonomy" id="6850"/>
    <lineage>
        <taxon>Eukaryota</taxon>
        <taxon>Metazoa</taxon>
        <taxon>Ecdysozoa</taxon>
        <taxon>Arthropoda</taxon>
        <taxon>Chelicerata</taxon>
        <taxon>Merostomata</taxon>
        <taxon>Xiphosura</taxon>
        <taxon>Limulidae</taxon>
        <taxon>Limulus</taxon>
    </lineage>
</organism>
<evidence type="ECO:0000313" key="2">
    <source>
        <dbReference type="Proteomes" id="UP000694941"/>
    </source>
</evidence>
<dbReference type="GeneID" id="106463568"/>
<accession>A0ABM1BC74</accession>
<feature type="compositionally biased region" description="Low complexity" evidence="1">
    <location>
        <begin position="213"/>
        <end position="224"/>
    </location>
</feature>
<feature type="compositionally biased region" description="Polar residues" evidence="1">
    <location>
        <begin position="78"/>
        <end position="92"/>
    </location>
</feature>
<evidence type="ECO:0000256" key="1">
    <source>
        <dbReference type="SAM" id="MobiDB-lite"/>
    </source>
</evidence>
<dbReference type="Proteomes" id="UP000694941">
    <property type="component" value="Unplaced"/>
</dbReference>
<feature type="region of interest" description="Disordered" evidence="1">
    <location>
        <begin position="70"/>
        <end position="98"/>
    </location>
</feature>
<dbReference type="RefSeq" id="XP_013779071.2">
    <property type="nucleotide sequence ID" value="XM_013923617.2"/>
</dbReference>
<sequence length="252" mass="27683">MSTQASMGSGSQPGIPGQVSSQQQQQMVVSNQANMGNDVQPGIPVQLPSQQQQQWLQKQHLLAMQRQQPPLYTPRSRPPNSMNYNPHQQNFHTDGGGQYPLYQQQQLLLQSQQLKQQIVSPNHPPMSPQQSLMGHPQAVAPVASPQQLLRSPPSVRSPQPIPSPHQQHALSPHHSSQTHSPRPTLNVAVSASHAYGVPDQIISTNDMMLTQLSSASSSHSSMVSQNTGNPEPSLSRDELTPQEQLNRFVENL</sequence>
<reference evidence="3" key="1">
    <citation type="submission" date="2025-08" db="UniProtKB">
        <authorList>
            <consortium name="RefSeq"/>
        </authorList>
    </citation>
    <scope>IDENTIFICATION</scope>
    <source>
        <tissue evidence="3">Muscle</tissue>
    </source>
</reference>
<feature type="region of interest" description="Disordered" evidence="1">
    <location>
        <begin position="1"/>
        <end position="54"/>
    </location>
</feature>